<feature type="chain" id="PRO_5045516635" evidence="1">
    <location>
        <begin position="22"/>
        <end position="617"/>
    </location>
</feature>
<organism evidence="2 3">
    <name type="scientific">Paraconiothyrium brasiliense</name>
    <dbReference type="NCBI Taxonomy" id="300254"/>
    <lineage>
        <taxon>Eukaryota</taxon>
        <taxon>Fungi</taxon>
        <taxon>Dikarya</taxon>
        <taxon>Ascomycota</taxon>
        <taxon>Pezizomycotina</taxon>
        <taxon>Dothideomycetes</taxon>
        <taxon>Pleosporomycetidae</taxon>
        <taxon>Pleosporales</taxon>
        <taxon>Massarineae</taxon>
        <taxon>Didymosphaeriaceae</taxon>
        <taxon>Paraconiothyrium</taxon>
    </lineage>
</organism>
<sequence length="617" mass="68992">MGRRWLNLSTGLLSFAKVALGDPPFNNPPGVDVWCGKAYRETNSSFDPGGWLDPPTLNSGPNPLRLRLNVYPRYSFYLETEKKASFIVDTRVSDHDPYGKAYVNSTTGTNNETGPFTELVLKVSIGDTIAVDNVRVPVNSTGIEIPFDLDLAKLTGEAGPGAFVISGSSPDGSQTYDDLAQVVVLPERSDGGSMARLDHLNGGVHVSSSLTKGAWRSILPMGFYTRWDWISWLVDPDNNPEPPDLASNETISLQQYKERGYNLIHPVPPGGWASFDTAIFEKFLTICDELELYVMYDMRHTYLNLSSISYQLPRLQSHPSLLLYYTGDEPDGWTDPLNGTILAYNQIKEIDPYHPISLVLNCYNFYFKEYTSGADIILEDTYNLIKSSTFSTVYNTPCNRTYGDCGCDFCHINDTAYPEFVENPFQDVVERTNRMYQYQHWIGQKETKPVWGVPQWFFDADSFWSRWATRQEAIVLALLRINHGAMGLVGWIFPTSPEVESATTDLAKVLAREDVKRLLVDGKGHHLEPFNQEQDHENSSYDVAGWVCGDEMLVIVVWPKYTMPDGSVIALPTGGKNVTGVQVLFGDADWSWNGSSVVTKGTMPLEVSILKANFGGY</sequence>
<proteinExistence type="predicted"/>
<dbReference type="SUPFAM" id="SSF51445">
    <property type="entry name" value="(Trans)glycosidases"/>
    <property type="match status" value="1"/>
</dbReference>
<evidence type="ECO:0000313" key="3">
    <source>
        <dbReference type="Proteomes" id="UP001521785"/>
    </source>
</evidence>
<keyword evidence="1" id="KW-0732">Signal</keyword>
<evidence type="ECO:0000256" key="1">
    <source>
        <dbReference type="SAM" id="SignalP"/>
    </source>
</evidence>
<dbReference type="InterPro" id="IPR017853">
    <property type="entry name" value="GH"/>
</dbReference>
<dbReference type="Proteomes" id="UP001521785">
    <property type="component" value="Unassembled WGS sequence"/>
</dbReference>
<dbReference type="Gene3D" id="3.20.20.80">
    <property type="entry name" value="Glycosidases"/>
    <property type="match status" value="1"/>
</dbReference>
<dbReference type="EMBL" id="JAKJXO020000012">
    <property type="protein sequence ID" value="KAL1597698.1"/>
    <property type="molecule type" value="Genomic_DNA"/>
</dbReference>
<accession>A0ABR3QZW9</accession>
<name>A0ABR3QZW9_9PLEO</name>
<reference evidence="2 3" key="1">
    <citation type="submission" date="2024-02" db="EMBL/GenBank/DDBJ databases">
        <title>De novo assembly and annotation of 12 fungi associated with fruit tree decline syndrome in Ontario, Canada.</title>
        <authorList>
            <person name="Sulman M."/>
            <person name="Ellouze W."/>
            <person name="Ilyukhin E."/>
        </authorList>
    </citation>
    <scope>NUCLEOTIDE SEQUENCE [LARGE SCALE GENOMIC DNA]</scope>
    <source>
        <strain evidence="2 3">M42-189</strain>
    </source>
</reference>
<protein>
    <submittedName>
        <fullName evidence="2">Uncharacterized protein</fullName>
    </submittedName>
</protein>
<evidence type="ECO:0000313" key="2">
    <source>
        <dbReference type="EMBL" id="KAL1597698.1"/>
    </source>
</evidence>
<comment type="caution">
    <text evidence="2">The sequence shown here is derived from an EMBL/GenBank/DDBJ whole genome shotgun (WGS) entry which is preliminary data.</text>
</comment>
<feature type="signal peptide" evidence="1">
    <location>
        <begin position="1"/>
        <end position="21"/>
    </location>
</feature>
<gene>
    <name evidence="2" type="ORF">SLS60_008184</name>
</gene>
<keyword evidence="3" id="KW-1185">Reference proteome</keyword>